<dbReference type="PANTHER" id="PTHR31793">
    <property type="entry name" value="4-HYDROXYBENZOYL-COA THIOESTERASE FAMILY MEMBER"/>
    <property type="match status" value="1"/>
</dbReference>
<protein>
    <submittedName>
        <fullName evidence="1">Acyl-CoA thioesterase</fullName>
    </submittedName>
</protein>
<dbReference type="SUPFAM" id="SSF54637">
    <property type="entry name" value="Thioesterase/thiol ester dehydrase-isomerase"/>
    <property type="match status" value="2"/>
</dbReference>
<sequence length="287" mass="32623">MRHLYQCPMRWADLDLLGHVNNVVYVDYLQEARVDMMRSHGPAIRDEAGDGLAEGVVVVRHEVSYQAPLNFRLRPISIECWVTEIRAASFTMAYEVFDETPEGRVVHLRASTVLTPYVFANERPRRLTPSEKQALAVFKEEPLPQSAKIPPVDPWDPGHYALQVRFSDVDVYGHVNNVKYFEYLQEARVPMMSRVARDLPGVEALHVVVAQTDVDYRRPILLRAAPYDIHSRITHVGRKSFTIASEIRDGDELLARARVVLVCFDSATQRSVEPPPAYRDAMMAVVA</sequence>
<dbReference type="GO" id="GO:0047617">
    <property type="term" value="F:fatty acyl-CoA hydrolase activity"/>
    <property type="evidence" value="ECO:0007669"/>
    <property type="project" value="TreeGrafter"/>
</dbReference>
<accession>A0A6G7YK53</accession>
<dbReference type="AlphaFoldDB" id="A0A6G7YK53"/>
<reference evidence="1 2" key="1">
    <citation type="submission" date="2020-03" db="EMBL/GenBank/DDBJ databases">
        <title>Nocardioides sp. nov., isolated from fish.</title>
        <authorList>
            <person name="Hyun D.-W."/>
            <person name="Bae J.-W."/>
        </authorList>
    </citation>
    <scope>NUCLEOTIDE SEQUENCE [LARGE SCALE GENOMIC DNA]</scope>
    <source>
        <strain evidence="1 2">HDW12A</strain>
    </source>
</reference>
<dbReference type="Pfam" id="PF13279">
    <property type="entry name" value="4HBT_2"/>
    <property type="match status" value="2"/>
</dbReference>
<name>A0A6G7YK53_9ACTN</name>
<dbReference type="Gene3D" id="3.10.129.10">
    <property type="entry name" value="Hotdog Thioesterase"/>
    <property type="match status" value="2"/>
</dbReference>
<gene>
    <name evidence="1" type="ORF">G7071_18460</name>
</gene>
<dbReference type="Proteomes" id="UP000502035">
    <property type="component" value="Chromosome"/>
</dbReference>
<dbReference type="PANTHER" id="PTHR31793:SF24">
    <property type="entry name" value="LONG-CHAIN ACYL-COA THIOESTERASE FADM"/>
    <property type="match status" value="1"/>
</dbReference>
<dbReference type="KEGG" id="npi:G7071_18460"/>
<evidence type="ECO:0000313" key="1">
    <source>
        <dbReference type="EMBL" id="QIK77122.1"/>
    </source>
</evidence>
<dbReference type="InterPro" id="IPR029069">
    <property type="entry name" value="HotDog_dom_sf"/>
</dbReference>
<dbReference type="EMBL" id="CP049866">
    <property type="protein sequence ID" value="QIK77122.1"/>
    <property type="molecule type" value="Genomic_DNA"/>
</dbReference>
<keyword evidence="2" id="KW-1185">Reference proteome</keyword>
<organism evidence="1 2">
    <name type="scientific">Nocardioides piscis</name>
    <dbReference type="NCBI Taxonomy" id="2714938"/>
    <lineage>
        <taxon>Bacteria</taxon>
        <taxon>Bacillati</taxon>
        <taxon>Actinomycetota</taxon>
        <taxon>Actinomycetes</taxon>
        <taxon>Propionibacteriales</taxon>
        <taxon>Nocardioidaceae</taxon>
        <taxon>Nocardioides</taxon>
    </lineage>
</organism>
<dbReference type="InterPro" id="IPR050563">
    <property type="entry name" value="4-hydroxybenzoyl-CoA_TE"/>
</dbReference>
<dbReference type="CDD" id="cd00586">
    <property type="entry name" value="4HBT"/>
    <property type="match status" value="2"/>
</dbReference>
<proteinExistence type="predicted"/>
<evidence type="ECO:0000313" key="2">
    <source>
        <dbReference type="Proteomes" id="UP000502035"/>
    </source>
</evidence>